<organism>
    <name type="scientific">Ixodes scapularis</name>
    <name type="common">Black-legged tick</name>
    <name type="synonym">Deer tick</name>
    <dbReference type="NCBI Taxonomy" id="6945"/>
    <lineage>
        <taxon>Eukaryota</taxon>
        <taxon>Metazoa</taxon>
        <taxon>Ecdysozoa</taxon>
        <taxon>Arthropoda</taxon>
        <taxon>Chelicerata</taxon>
        <taxon>Arachnida</taxon>
        <taxon>Acari</taxon>
        <taxon>Parasitiformes</taxon>
        <taxon>Ixodida</taxon>
        <taxon>Ixodoidea</taxon>
        <taxon>Ixodidae</taxon>
        <taxon>Ixodinae</taxon>
        <taxon>Ixodes</taxon>
    </lineage>
</organism>
<proteinExistence type="predicted"/>
<dbReference type="Pfam" id="PF14529">
    <property type="entry name" value="Exo_endo_phos_2"/>
    <property type="match status" value="1"/>
</dbReference>
<gene>
    <name evidence="2" type="ORF">IscW_ISCW009221</name>
</gene>
<accession>B7PXF9</accession>
<evidence type="ECO:0000313" key="3">
    <source>
        <dbReference type="EnsemblMetazoa" id="ISCW009221-PA"/>
    </source>
</evidence>
<reference evidence="3" key="2">
    <citation type="submission" date="2020-05" db="UniProtKB">
        <authorList>
            <consortium name="EnsemblMetazoa"/>
        </authorList>
    </citation>
    <scope>IDENTIFICATION</scope>
    <source>
        <strain evidence="3">wikel</strain>
    </source>
</reference>
<dbReference type="EMBL" id="DS813794">
    <property type="protein sequence ID" value="EEC11281.1"/>
    <property type="molecule type" value="Genomic_DNA"/>
</dbReference>
<keyword evidence="4" id="KW-1185">Reference proteome</keyword>
<reference evidence="2 4" key="1">
    <citation type="submission" date="2008-03" db="EMBL/GenBank/DDBJ databases">
        <title>Annotation of Ixodes scapularis.</title>
        <authorList>
            <consortium name="Ixodes scapularis Genome Project Consortium"/>
            <person name="Caler E."/>
            <person name="Hannick L.I."/>
            <person name="Bidwell S."/>
            <person name="Joardar V."/>
            <person name="Thiagarajan M."/>
            <person name="Amedeo P."/>
            <person name="Galinsky K.J."/>
            <person name="Schobel S."/>
            <person name="Inman J."/>
            <person name="Hostetler J."/>
            <person name="Miller J."/>
            <person name="Hammond M."/>
            <person name="Megy K."/>
            <person name="Lawson D."/>
            <person name="Kodira C."/>
            <person name="Sutton G."/>
            <person name="Meyer J."/>
            <person name="Hill C.A."/>
            <person name="Birren B."/>
            <person name="Nene V."/>
            <person name="Collins F."/>
            <person name="Alarcon-Chaidez F."/>
            <person name="Wikel S."/>
            <person name="Strausberg R."/>
        </authorList>
    </citation>
    <scope>NUCLEOTIDE SEQUENCE [LARGE SCALE GENOMIC DNA]</scope>
    <source>
        <strain evidence="4">Wikel</strain>
        <strain evidence="2">Wikel colony</strain>
    </source>
</reference>
<dbReference type="AlphaFoldDB" id="B7PXF9"/>
<feature type="domain" description="Endonuclease/exonuclease/phosphatase" evidence="1">
    <location>
        <begin position="95"/>
        <end position="212"/>
    </location>
</feature>
<dbReference type="HOGENOM" id="CLU_094357_1_0_1"/>
<dbReference type="InterPro" id="IPR005135">
    <property type="entry name" value="Endo/exonuclease/phosphatase"/>
</dbReference>
<dbReference type="PaxDb" id="6945-B7PXF9"/>
<dbReference type="Gene3D" id="3.60.10.10">
    <property type="entry name" value="Endonuclease/exonuclease/phosphatase"/>
    <property type="match status" value="1"/>
</dbReference>
<dbReference type="CDD" id="cd09077">
    <property type="entry name" value="R1-I-EN"/>
    <property type="match status" value="1"/>
</dbReference>
<dbReference type="OrthoDB" id="6437148at2759"/>
<dbReference type="InterPro" id="IPR036691">
    <property type="entry name" value="Endo/exonu/phosph_ase_sf"/>
</dbReference>
<dbReference type="VEuPathDB" id="VectorBase:ISCI009221"/>
<feature type="non-terminal residue" evidence="2">
    <location>
        <position position="214"/>
    </location>
</feature>
<dbReference type="EnsemblMetazoa" id="ISCW009221-RA">
    <property type="protein sequence ID" value="ISCW009221-PA"/>
    <property type="gene ID" value="ISCW009221"/>
</dbReference>
<name>B7PXF9_IXOSC</name>
<dbReference type="STRING" id="6945.B7PXF9"/>
<dbReference type="SUPFAM" id="SSF56219">
    <property type="entry name" value="DNase I-like"/>
    <property type="match status" value="1"/>
</dbReference>
<evidence type="ECO:0000313" key="4">
    <source>
        <dbReference type="Proteomes" id="UP000001555"/>
    </source>
</evidence>
<dbReference type="GO" id="GO:0003824">
    <property type="term" value="F:catalytic activity"/>
    <property type="evidence" value="ECO:0007669"/>
    <property type="project" value="InterPro"/>
</dbReference>
<dbReference type="VEuPathDB" id="VectorBase:ISCP_020092"/>
<dbReference type="PANTHER" id="PTHR33273">
    <property type="entry name" value="DOMAIN-CONTAINING PROTEIN, PUTATIVE-RELATED"/>
    <property type="match status" value="1"/>
</dbReference>
<evidence type="ECO:0000313" key="2">
    <source>
        <dbReference type="EMBL" id="EEC11281.1"/>
    </source>
</evidence>
<dbReference type="PANTHER" id="PTHR33273:SF4">
    <property type="entry name" value="ENDONUCLEASE_EXONUCLEASE_PHOSPHATASE DOMAIN-CONTAINING PROTEIN"/>
    <property type="match status" value="1"/>
</dbReference>
<dbReference type="VEuPathDB" id="VectorBase:ISCW009221"/>
<sequence length="214" mass="24128">MIQRMEILQINLGRSRAASAQLEQTCSELNPSLVCIQEPYVWDEKIVGIPIKFRVVSSITPKTAIIIREKDCTIFPLLIKQNIVAIECSFQDKVIIIINVYISPTVDLNDTLVELDGVIRQCQNKSVILTGDFNAKNIIWGGNVIDERGEQLSEFFLLHNIFLINDKDSEATFQSSNGTSWIDLSLASGELIAQVTHWDVLDNESLSDHKYISF</sequence>
<dbReference type="Proteomes" id="UP000001555">
    <property type="component" value="Unassembled WGS sequence"/>
</dbReference>
<dbReference type="EMBL" id="ABJB010555169">
    <property type="status" value="NOT_ANNOTATED_CDS"/>
    <property type="molecule type" value="Genomic_DNA"/>
</dbReference>
<evidence type="ECO:0000259" key="1">
    <source>
        <dbReference type="Pfam" id="PF14529"/>
    </source>
</evidence>
<protein>
    <recommendedName>
        <fullName evidence="1">Endonuclease/exonuclease/phosphatase domain-containing protein</fullName>
    </recommendedName>
</protein>
<dbReference type="InParanoid" id="B7PXF9"/>